<evidence type="ECO:0000313" key="4">
    <source>
        <dbReference type="Proteomes" id="UP000603453"/>
    </source>
</evidence>
<dbReference type="InterPro" id="IPR026588">
    <property type="entry name" value="Choice_anch_A"/>
</dbReference>
<dbReference type="AlphaFoldDB" id="A0A8H7RJ23"/>
<evidence type="ECO:0000313" key="3">
    <source>
        <dbReference type="EMBL" id="KAG2211894.1"/>
    </source>
</evidence>
<proteinExistence type="predicted"/>
<dbReference type="Pfam" id="PF20597">
    <property type="entry name" value="pAdhesive_15"/>
    <property type="match status" value="1"/>
</dbReference>
<keyword evidence="1" id="KW-0732">Signal</keyword>
<dbReference type="OrthoDB" id="2280597at2759"/>
<evidence type="ECO:0000259" key="2">
    <source>
        <dbReference type="Pfam" id="PF20597"/>
    </source>
</evidence>
<dbReference type="EMBL" id="JAEPRD010000007">
    <property type="protein sequence ID" value="KAG2211894.1"/>
    <property type="molecule type" value="Genomic_DNA"/>
</dbReference>
<dbReference type="Proteomes" id="UP000603453">
    <property type="component" value="Unassembled WGS sequence"/>
</dbReference>
<reference evidence="3" key="1">
    <citation type="submission" date="2020-12" db="EMBL/GenBank/DDBJ databases">
        <title>Metabolic potential, ecology and presence of endohyphal bacteria is reflected in genomic diversity of Mucoromycotina.</title>
        <authorList>
            <person name="Muszewska A."/>
            <person name="Okrasinska A."/>
            <person name="Steczkiewicz K."/>
            <person name="Drgas O."/>
            <person name="Orlowska M."/>
            <person name="Perlinska-Lenart U."/>
            <person name="Aleksandrzak-Piekarczyk T."/>
            <person name="Szatraj K."/>
            <person name="Zielenkiewicz U."/>
            <person name="Pilsyk S."/>
            <person name="Malc E."/>
            <person name="Mieczkowski P."/>
            <person name="Kruszewska J.S."/>
            <person name="Biernat P."/>
            <person name="Pawlowska J."/>
        </authorList>
    </citation>
    <scope>NUCLEOTIDE SEQUENCE</scope>
    <source>
        <strain evidence="3">WA0000017839</strain>
    </source>
</reference>
<accession>A0A8H7RJ23</accession>
<sequence>MKSLSIKSIAAIALVNIGLVYGADGNINGLRSPQCVEDLSRLQVDLLQHFNGIFGTFSATKETEETEETSKASVYGPIAALNINSTGYDYNTNLKSNCEDYNGISRLGLMAKAAHVNGDVYGEIFNEEGSIIAANQKNECGMNSIDRSVTKPDDLSSSLWSFAPSSIKKTSRKLASFESDTFINRNKGLVSKSDARSFHGYRILKLPACSDDICKPFDPNTEITTAILKSRHSSLNTPFQNILPTEMIVFNVPVYVNHTFTITTLDVNKNISPCQVIYNFYPVDASGAYDSNPSSTFTLVRAPDVKIAGTILAPQANIIDSPTGYFGGQLITLQNYEGHGADIKDFKSVSNGECSSRSICWPINVTHVVVEVVKVSTSKTLVSTVTEITDKNGHFSTFGTVTVTDNIATVTATRK</sequence>
<gene>
    <name evidence="3" type="ORF">INT47_004581</name>
</gene>
<comment type="caution">
    <text evidence="3">The sequence shown here is derived from an EMBL/GenBank/DDBJ whole genome shotgun (WGS) entry which is preliminary data.</text>
</comment>
<protein>
    <recommendedName>
        <fullName evidence="2">Choice-of-anchor A domain-containing protein</fullName>
    </recommendedName>
</protein>
<feature type="signal peptide" evidence="1">
    <location>
        <begin position="1"/>
        <end position="22"/>
    </location>
</feature>
<keyword evidence="4" id="KW-1185">Reference proteome</keyword>
<feature type="domain" description="Choice-of-anchor A" evidence="2">
    <location>
        <begin position="69"/>
        <end position="332"/>
    </location>
</feature>
<name>A0A8H7RJ23_9FUNG</name>
<evidence type="ECO:0000256" key="1">
    <source>
        <dbReference type="SAM" id="SignalP"/>
    </source>
</evidence>
<feature type="chain" id="PRO_5034899763" description="Choice-of-anchor A domain-containing protein" evidence="1">
    <location>
        <begin position="23"/>
        <end position="415"/>
    </location>
</feature>
<organism evidence="3 4">
    <name type="scientific">Mucor saturninus</name>
    <dbReference type="NCBI Taxonomy" id="64648"/>
    <lineage>
        <taxon>Eukaryota</taxon>
        <taxon>Fungi</taxon>
        <taxon>Fungi incertae sedis</taxon>
        <taxon>Mucoromycota</taxon>
        <taxon>Mucoromycotina</taxon>
        <taxon>Mucoromycetes</taxon>
        <taxon>Mucorales</taxon>
        <taxon>Mucorineae</taxon>
        <taxon>Mucoraceae</taxon>
        <taxon>Mucor</taxon>
    </lineage>
</organism>